<reference evidence="6" key="1">
    <citation type="journal article" date="2019" name="Int. J. Syst. Evol. Microbiol.">
        <title>The Global Catalogue of Microorganisms (GCM) 10K type strain sequencing project: providing services to taxonomists for standard genome sequencing and annotation.</title>
        <authorList>
            <consortium name="The Broad Institute Genomics Platform"/>
            <consortium name="The Broad Institute Genome Sequencing Center for Infectious Disease"/>
            <person name="Wu L."/>
            <person name="Ma J."/>
        </authorList>
    </citation>
    <scope>NUCLEOTIDE SEQUENCE [LARGE SCALE GENOMIC DNA]</scope>
    <source>
        <strain evidence="6">JCM 17664</strain>
    </source>
</reference>
<evidence type="ECO:0000259" key="4">
    <source>
        <dbReference type="Pfam" id="PF00849"/>
    </source>
</evidence>
<dbReference type="EC" id="5.4.99.-" evidence="3"/>
<dbReference type="EMBL" id="BAABFN010000006">
    <property type="protein sequence ID" value="GAA4314824.1"/>
    <property type="molecule type" value="Genomic_DNA"/>
</dbReference>
<dbReference type="Proteomes" id="UP001501207">
    <property type="component" value="Unassembled WGS sequence"/>
</dbReference>
<dbReference type="Gene3D" id="3.30.70.1560">
    <property type="entry name" value="Alpha-L RNA-binding motif"/>
    <property type="match status" value="1"/>
</dbReference>
<organism evidence="5 6">
    <name type="scientific">Compostibacter hankyongensis</name>
    <dbReference type="NCBI Taxonomy" id="1007089"/>
    <lineage>
        <taxon>Bacteria</taxon>
        <taxon>Pseudomonadati</taxon>
        <taxon>Bacteroidota</taxon>
        <taxon>Chitinophagia</taxon>
        <taxon>Chitinophagales</taxon>
        <taxon>Chitinophagaceae</taxon>
        <taxon>Compostibacter</taxon>
    </lineage>
</organism>
<dbReference type="InterPro" id="IPR020103">
    <property type="entry name" value="PsdUridine_synth_cat_dom_sf"/>
</dbReference>
<dbReference type="SUPFAM" id="SSF55120">
    <property type="entry name" value="Pseudouridine synthase"/>
    <property type="match status" value="1"/>
</dbReference>
<dbReference type="Gene3D" id="3.30.70.580">
    <property type="entry name" value="Pseudouridine synthase I, catalytic domain, N-terminal subdomain"/>
    <property type="match status" value="1"/>
</dbReference>
<dbReference type="InterPro" id="IPR042092">
    <property type="entry name" value="PsdUridine_s_RsuA/RluB/E/F_cat"/>
</dbReference>
<dbReference type="RefSeq" id="WP_344979970.1">
    <property type="nucleotide sequence ID" value="NZ_BAABFN010000006.1"/>
</dbReference>
<protein>
    <recommendedName>
        <fullName evidence="3">Pseudouridine synthase</fullName>
        <ecNumber evidence="3">5.4.99.-</ecNumber>
    </recommendedName>
</protein>
<evidence type="ECO:0000256" key="3">
    <source>
        <dbReference type="RuleBase" id="RU003887"/>
    </source>
</evidence>
<feature type="domain" description="Pseudouridine synthase RsuA/RluA-like" evidence="4">
    <location>
        <begin position="5"/>
        <end position="154"/>
    </location>
</feature>
<dbReference type="NCBIfam" id="TIGR00093">
    <property type="entry name" value="pseudouridine synthase"/>
    <property type="match status" value="1"/>
</dbReference>
<proteinExistence type="inferred from homology"/>
<evidence type="ECO:0000256" key="2">
    <source>
        <dbReference type="ARBA" id="ARBA00023235"/>
    </source>
</evidence>
<dbReference type="PANTHER" id="PTHR47683">
    <property type="entry name" value="PSEUDOURIDINE SYNTHASE FAMILY PROTEIN-RELATED"/>
    <property type="match status" value="1"/>
</dbReference>
<dbReference type="InterPro" id="IPR020094">
    <property type="entry name" value="TruA/RsuA/RluB/E/F_N"/>
</dbReference>
<evidence type="ECO:0000313" key="6">
    <source>
        <dbReference type="Proteomes" id="UP001501207"/>
    </source>
</evidence>
<keyword evidence="2 3" id="KW-0413">Isomerase</keyword>
<evidence type="ECO:0000256" key="1">
    <source>
        <dbReference type="ARBA" id="ARBA00008348"/>
    </source>
</evidence>
<gene>
    <name evidence="5" type="ORF">GCM10023143_25840</name>
</gene>
<dbReference type="Pfam" id="PF00849">
    <property type="entry name" value="PseudoU_synth_2"/>
    <property type="match status" value="1"/>
</dbReference>
<keyword evidence="6" id="KW-1185">Reference proteome</keyword>
<comment type="similarity">
    <text evidence="1 3">Belongs to the pseudouridine synthase RsuA family.</text>
</comment>
<dbReference type="PROSITE" id="PS01149">
    <property type="entry name" value="PSI_RSU"/>
    <property type="match status" value="1"/>
</dbReference>
<comment type="caution">
    <text evidence="5">The sequence shown here is derived from an EMBL/GenBank/DDBJ whole genome shotgun (WGS) entry which is preliminary data.</text>
</comment>
<dbReference type="PANTHER" id="PTHR47683:SF2">
    <property type="entry name" value="RNA-BINDING S4 DOMAIN-CONTAINING PROTEIN"/>
    <property type="match status" value="1"/>
</dbReference>
<accession>A0ABP8G0I6</accession>
<evidence type="ECO:0000313" key="5">
    <source>
        <dbReference type="EMBL" id="GAA4314824.1"/>
    </source>
</evidence>
<name>A0ABP8G0I6_9BACT</name>
<dbReference type="InterPro" id="IPR000748">
    <property type="entry name" value="PsdUridine_synth_RsuA/RluB/E/F"/>
</dbReference>
<dbReference type="InterPro" id="IPR006145">
    <property type="entry name" value="PsdUridine_synth_RsuA/RluA"/>
</dbReference>
<dbReference type="InterPro" id="IPR018496">
    <property type="entry name" value="PsdUridine_synth_RsuA/RluB_CS"/>
</dbReference>
<sequence>MLRYYSVYKPFRVMCQFSPVPGKQTLADIFDLPRDVYPVGRLDYDSEGLLLLTNDGQLNRRLLHPAERHERAYRVQVEGVPTAGALHQLEQGVTIHLDGKPYHTLPARAEIFSVRPAVAERHPPIRYRKSVPDTWISLTLHEGKNRQVRRMTAAVGYPTLRLIRYRIGGLELGDMQPGDVREWERGPFFRLLFGA</sequence>
<dbReference type="InterPro" id="IPR050343">
    <property type="entry name" value="RsuA_PseudoU_synthase"/>
</dbReference>